<feature type="compositionally biased region" description="Polar residues" evidence="1">
    <location>
        <begin position="86"/>
        <end position="96"/>
    </location>
</feature>
<feature type="region of interest" description="Disordered" evidence="1">
    <location>
        <begin position="55"/>
        <end position="116"/>
    </location>
</feature>
<dbReference type="Pfam" id="PF03004">
    <property type="entry name" value="Transposase_24"/>
    <property type="match status" value="1"/>
</dbReference>
<reference evidence="3" key="2">
    <citation type="submission" date="2025-08" db="UniProtKB">
        <authorList>
            <consortium name="RefSeq"/>
        </authorList>
    </citation>
    <scope>IDENTIFICATION</scope>
    <source>
        <tissue evidence="3">Leaf</tissue>
    </source>
</reference>
<dbReference type="InterPro" id="IPR004252">
    <property type="entry name" value="Probable_transposase_24"/>
</dbReference>
<dbReference type="PANTHER" id="PTHR33144:SF16">
    <property type="entry name" value="OS02G0129000 PROTEIN"/>
    <property type="match status" value="1"/>
</dbReference>
<dbReference type="Proteomes" id="UP000813463">
    <property type="component" value="Chromosome 3"/>
</dbReference>
<dbReference type="KEGG" id="soe:110800841"/>
<evidence type="ECO:0000256" key="1">
    <source>
        <dbReference type="SAM" id="MobiDB-lite"/>
    </source>
</evidence>
<reference evidence="2" key="1">
    <citation type="journal article" date="2021" name="Nat. Commun.">
        <title>Genomic analyses provide insights into spinach domestication and the genetic basis of agronomic traits.</title>
        <authorList>
            <person name="Cai X."/>
            <person name="Sun X."/>
            <person name="Xu C."/>
            <person name="Sun H."/>
            <person name="Wang X."/>
            <person name="Ge C."/>
            <person name="Zhang Z."/>
            <person name="Wang Q."/>
            <person name="Fei Z."/>
            <person name="Jiao C."/>
            <person name="Wang Q."/>
        </authorList>
    </citation>
    <scope>NUCLEOTIDE SEQUENCE [LARGE SCALE GENOMIC DNA]</scope>
    <source>
        <strain evidence="2">cv. Varoflay</strain>
    </source>
</reference>
<name>A0A9R0J8C0_SPIOL</name>
<keyword evidence="2" id="KW-1185">Reference proteome</keyword>
<accession>A0A9R0J8C0</accession>
<feature type="region of interest" description="Disordered" evidence="1">
    <location>
        <begin position="360"/>
        <end position="392"/>
    </location>
</feature>
<dbReference type="GeneID" id="110800841"/>
<organism evidence="2 3">
    <name type="scientific">Spinacia oleracea</name>
    <name type="common">Spinach</name>
    <dbReference type="NCBI Taxonomy" id="3562"/>
    <lineage>
        <taxon>Eukaryota</taxon>
        <taxon>Viridiplantae</taxon>
        <taxon>Streptophyta</taxon>
        <taxon>Embryophyta</taxon>
        <taxon>Tracheophyta</taxon>
        <taxon>Spermatophyta</taxon>
        <taxon>Magnoliopsida</taxon>
        <taxon>eudicotyledons</taxon>
        <taxon>Gunneridae</taxon>
        <taxon>Pentapetalae</taxon>
        <taxon>Caryophyllales</taxon>
        <taxon>Chenopodiaceae</taxon>
        <taxon>Chenopodioideae</taxon>
        <taxon>Anserineae</taxon>
        <taxon>Spinacia</taxon>
    </lineage>
</organism>
<gene>
    <name evidence="3" type="primary">LOC110800841</name>
</gene>
<feature type="compositionally biased region" description="Acidic residues" evidence="1">
    <location>
        <begin position="71"/>
        <end position="82"/>
    </location>
</feature>
<evidence type="ECO:0000313" key="3">
    <source>
        <dbReference type="RefSeq" id="XP_021861860.2"/>
    </source>
</evidence>
<evidence type="ECO:0008006" key="4">
    <source>
        <dbReference type="Google" id="ProtNLM"/>
    </source>
</evidence>
<evidence type="ECO:0000313" key="2">
    <source>
        <dbReference type="Proteomes" id="UP000813463"/>
    </source>
</evidence>
<feature type="compositionally biased region" description="Basic and acidic residues" evidence="1">
    <location>
        <begin position="55"/>
        <end position="69"/>
    </location>
</feature>
<sequence length="504" mass="58402">MTKGKKNSKFAPASLSEQTVCEKARQKNLEKHAQRFREFGLEKYAIQLEAKNKALRQEKENINPRKNDQDYVPESESDDDEFGISQDANLVTQAATSKKKERTRVQPPRKNKKQPLCPAMEMDDYVMMQQNMNPSAKKKGRGPTNMFDVHSRKLEARVPIYCNDKGQPIGPEKDRKELTRFLGTIAHDYNWAPLTYTNWKKVPNKDKIWEYVKSKYILPPESEEWVYETLDQSWRGFKCRLKKIHYCAYDSYEERLEHPPERVPEAHFKTLLAYWETNAAKKTSLQNSENCKEQENMHTVGPVSFAMRYDKMLRENGKAPSKREMFEETRHRKEGKVYDRPYDDTQKKIQAMRELEALQADQNSESHKDSFDEVMGNAPGSKRLHGLGVSRKMQKDIKSSTSLILSDKVMDSIKKAVTEDVQKDIITQREEFAKEREAHAAEMERMSKEFEFQASKLQNMIKEPEEPETLDSIAASLGRLRKKDPTLTAEKIAAVLVSTLSSDA</sequence>
<protein>
    <recommendedName>
        <fullName evidence="4">Transposase, Ptta/En/Spm, plant</fullName>
    </recommendedName>
</protein>
<dbReference type="RefSeq" id="XP_021861860.2">
    <property type="nucleotide sequence ID" value="XM_022006168.2"/>
</dbReference>
<dbReference type="AlphaFoldDB" id="A0A9R0J8C0"/>
<proteinExistence type="predicted"/>
<feature type="compositionally biased region" description="Basic residues" evidence="1">
    <location>
        <begin position="97"/>
        <end position="113"/>
    </location>
</feature>
<dbReference type="PANTHER" id="PTHR33144">
    <property type="entry name" value="OS10G0409366 PROTEIN-RELATED"/>
    <property type="match status" value="1"/>
</dbReference>